<evidence type="ECO:0000256" key="1">
    <source>
        <dbReference type="SAM" id="Phobius"/>
    </source>
</evidence>
<keyword evidence="1" id="KW-1133">Transmembrane helix</keyword>
<organism evidence="2">
    <name type="scientific">Prunus dulcis</name>
    <name type="common">Almond</name>
    <name type="synonym">Amygdalus dulcis</name>
    <dbReference type="NCBI Taxonomy" id="3755"/>
    <lineage>
        <taxon>Eukaryota</taxon>
        <taxon>Viridiplantae</taxon>
        <taxon>Streptophyta</taxon>
        <taxon>Embryophyta</taxon>
        <taxon>Tracheophyta</taxon>
        <taxon>Spermatophyta</taxon>
        <taxon>Magnoliopsida</taxon>
        <taxon>eudicotyledons</taxon>
        <taxon>Gunneridae</taxon>
        <taxon>Pentapetalae</taxon>
        <taxon>rosids</taxon>
        <taxon>fabids</taxon>
        <taxon>Rosales</taxon>
        <taxon>Rosaceae</taxon>
        <taxon>Amygdaloideae</taxon>
        <taxon>Amygdaleae</taxon>
        <taxon>Prunus</taxon>
    </lineage>
</organism>
<gene>
    <name evidence="2" type="ORF">Prudu_021567</name>
</gene>
<name>A0A4Y1RZG7_PRUDU</name>
<proteinExistence type="predicted"/>
<evidence type="ECO:0000313" key="2">
    <source>
        <dbReference type="EMBL" id="BBH09147.1"/>
    </source>
</evidence>
<feature type="transmembrane region" description="Helical" evidence="1">
    <location>
        <begin position="27"/>
        <end position="45"/>
    </location>
</feature>
<protein>
    <submittedName>
        <fullName evidence="2">Leucine-rich repeat receptor-like protein kinase family protein</fullName>
    </submittedName>
</protein>
<keyword evidence="1" id="KW-0812">Transmembrane</keyword>
<keyword evidence="2" id="KW-0675">Receptor</keyword>
<sequence>MEVTEKCDVYCFGIVTLEIIMEDIQEMFLIFIIRGVIVILICITYSENANFGRSGPTHLATYC</sequence>
<dbReference type="EMBL" id="AP019304">
    <property type="protein sequence ID" value="BBH09147.1"/>
    <property type="molecule type" value="Genomic_DNA"/>
</dbReference>
<dbReference type="GO" id="GO:0016301">
    <property type="term" value="F:kinase activity"/>
    <property type="evidence" value="ECO:0007669"/>
    <property type="project" value="UniProtKB-KW"/>
</dbReference>
<accession>A0A4Y1RZG7</accession>
<dbReference type="AlphaFoldDB" id="A0A4Y1RZG7"/>
<keyword evidence="2" id="KW-0808">Transferase</keyword>
<keyword evidence="1" id="KW-0472">Membrane</keyword>
<reference evidence="2" key="1">
    <citation type="journal article" date="2019" name="Science">
        <title>Mutation of a bHLH transcription factor allowed almond domestication.</title>
        <authorList>
            <person name="Sanchez-Perez R."/>
            <person name="Pavan S."/>
            <person name="Mazzeo R."/>
            <person name="Moldovan C."/>
            <person name="Aiese Cigliano R."/>
            <person name="Del Cueto J."/>
            <person name="Ricciardi F."/>
            <person name="Lotti C."/>
            <person name="Ricciardi L."/>
            <person name="Dicenta F."/>
            <person name="Lopez-Marques R.L."/>
            <person name="Lindberg Moller B."/>
        </authorList>
    </citation>
    <scope>NUCLEOTIDE SEQUENCE</scope>
</reference>
<keyword evidence="2" id="KW-0418">Kinase</keyword>